<dbReference type="Proteomes" id="UP000245506">
    <property type="component" value="Unassembled WGS sequence"/>
</dbReference>
<keyword evidence="3" id="KW-1185">Reference proteome</keyword>
<dbReference type="AlphaFoldDB" id="A0A317C6F9"/>
<evidence type="ECO:0000313" key="2">
    <source>
        <dbReference type="EMBL" id="PWQ94204.1"/>
    </source>
</evidence>
<keyword evidence="1" id="KW-0472">Membrane</keyword>
<reference evidence="2 3" key="1">
    <citation type="submission" date="2018-05" db="EMBL/GenBank/DDBJ databases">
        <title>Leucothrix arctica sp. nov., isolated from Arctic seawater.</title>
        <authorList>
            <person name="Choi A."/>
            <person name="Baek K."/>
        </authorList>
    </citation>
    <scope>NUCLEOTIDE SEQUENCE [LARGE SCALE GENOMIC DNA]</scope>
    <source>
        <strain evidence="2 3">IMCC9719</strain>
    </source>
</reference>
<protein>
    <submittedName>
        <fullName evidence="2">Uncharacterized protein</fullName>
    </submittedName>
</protein>
<dbReference type="OrthoDB" id="5625615at2"/>
<comment type="caution">
    <text evidence="2">The sequence shown here is derived from an EMBL/GenBank/DDBJ whole genome shotgun (WGS) entry which is preliminary data.</text>
</comment>
<proteinExistence type="predicted"/>
<name>A0A317C6F9_9GAMM</name>
<feature type="transmembrane region" description="Helical" evidence="1">
    <location>
        <begin position="20"/>
        <end position="40"/>
    </location>
</feature>
<dbReference type="RefSeq" id="WP_109824939.1">
    <property type="nucleotide sequence ID" value="NZ_QGKL01000041.1"/>
</dbReference>
<sequence length="143" mass="15752">MIAKKKSFIVGADDIVPTYTLAAVFAISLVMGAVAVSGFLTKPYEAKEVVENIHQRILLEKEMREFRRMGYGQRLLAQGSGSTIIKPSFVRIAQRTERAEDFEREVRSEEYWASLQDSVRSGVPVSPGSTPVVIPPVAIAPAE</sequence>
<dbReference type="EMBL" id="QGKL01000041">
    <property type="protein sequence ID" value="PWQ94204.1"/>
    <property type="molecule type" value="Genomic_DNA"/>
</dbReference>
<evidence type="ECO:0000313" key="3">
    <source>
        <dbReference type="Proteomes" id="UP000245506"/>
    </source>
</evidence>
<keyword evidence="1" id="KW-1133">Transmembrane helix</keyword>
<keyword evidence="1" id="KW-0812">Transmembrane</keyword>
<accession>A0A317C6F9</accession>
<evidence type="ECO:0000256" key="1">
    <source>
        <dbReference type="SAM" id="Phobius"/>
    </source>
</evidence>
<gene>
    <name evidence="2" type="ORF">DKT75_16860</name>
</gene>
<organism evidence="2 3">
    <name type="scientific">Leucothrix arctica</name>
    <dbReference type="NCBI Taxonomy" id="1481894"/>
    <lineage>
        <taxon>Bacteria</taxon>
        <taxon>Pseudomonadati</taxon>
        <taxon>Pseudomonadota</taxon>
        <taxon>Gammaproteobacteria</taxon>
        <taxon>Thiotrichales</taxon>
        <taxon>Thiotrichaceae</taxon>
        <taxon>Leucothrix</taxon>
    </lineage>
</organism>